<dbReference type="Proteomes" id="UP000198281">
    <property type="component" value="Unassembled WGS sequence"/>
</dbReference>
<dbReference type="SUPFAM" id="SSF52266">
    <property type="entry name" value="SGNH hydrolase"/>
    <property type="match status" value="1"/>
</dbReference>
<reference evidence="2" key="1">
    <citation type="submission" date="2017-06" db="EMBL/GenBank/DDBJ databases">
        <authorList>
            <person name="Varghese N."/>
            <person name="Submissions S."/>
        </authorList>
    </citation>
    <scope>NUCLEOTIDE SEQUENCE [LARGE SCALE GENOMIC DNA]</scope>
    <source>
        <strain evidence="2">LNB2</strain>
    </source>
</reference>
<accession>A0A239CJT0</accession>
<name>A0A239CJT0_9SPHN</name>
<evidence type="ECO:0000313" key="1">
    <source>
        <dbReference type="EMBL" id="SNS20496.1"/>
    </source>
</evidence>
<dbReference type="RefSeq" id="WP_089218246.1">
    <property type="nucleotide sequence ID" value="NZ_FZOS01000002.1"/>
</dbReference>
<proteinExistence type="predicted"/>
<dbReference type="GO" id="GO:0016788">
    <property type="term" value="F:hydrolase activity, acting on ester bonds"/>
    <property type="evidence" value="ECO:0007669"/>
    <property type="project" value="UniProtKB-ARBA"/>
</dbReference>
<keyword evidence="2" id="KW-1185">Reference proteome</keyword>
<dbReference type="Gene3D" id="3.40.50.1110">
    <property type="entry name" value="SGNH hydrolase"/>
    <property type="match status" value="1"/>
</dbReference>
<protein>
    <submittedName>
        <fullName evidence="1">GDSL-like Lipase/Acylhydrolase family protein</fullName>
    </submittedName>
</protein>
<gene>
    <name evidence="1" type="ORF">SAMN06295912_102256</name>
</gene>
<dbReference type="InterPro" id="IPR036514">
    <property type="entry name" value="SGNH_hydro_sf"/>
</dbReference>
<keyword evidence="1" id="KW-0378">Hydrolase</keyword>
<organism evidence="1 2">
    <name type="scientific">Edaphosphingomonas laterariae</name>
    <dbReference type="NCBI Taxonomy" id="861865"/>
    <lineage>
        <taxon>Bacteria</taxon>
        <taxon>Pseudomonadati</taxon>
        <taxon>Pseudomonadota</taxon>
        <taxon>Alphaproteobacteria</taxon>
        <taxon>Sphingomonadales</taxon>
        <taxon>Rhizorhabdaceae</taxon>
        <taxon>Edaphosphingomonas</taxon>
    </lineage>
</organism>
<dbReference type="AlphaFoldDB" id="A0A239CJT0"/>
<evidence type="ECO:0000313" key="2">
    <source>
        <dbReference type="Proteomes" id="UP000198281"/>
    </source>
</evidence>
<sequence>MADKMISELAMAGPLSNSMFIPVAQGGSNFALPAHRLIGAQPFVQLWGDGDSKTGEGVGAFEWAVARLNLDAWVGGRQFGVGGTNTSNSGNNLTSPARMATIVTAIETASATGDIIDVVMTIGTNDVVLANMTSEAIIANIRNYHDVIRAAGCRNLILMSIDPRTNLTATQQGQIASANRAYEDYCRVVADAIFVDAMPWMLDPASPSFIPIGGAGGTFGAVTNDGLHCSAYGIFRKSFAVEAVAEQLYRFRPVELIGSGIAFNSVTAVRGNILGTGGRFVAMGGTDSFTKVDTSSVVGTPPATFTGSGTLNGDTKLTYSVANCADLGSRYGGDWPCINVALSGTPVSTSDIQLAGRYVVFAYPASTRMRGRALVNLNNVTGLSRLRLQTQNVNPPLSKTLGAAGAAAPQHELPTLNGLHALEIVCDPVNAGNSGLNLLISGVAGRPFGGSIDLLGIEWRRADAIPMVA</sequence>
<dbReference type="OrthoDB" id="7587421at2"/>
<dbReference type="EMBL" id="FZOS01000002">
    <property type="protein sequence ID" value="SNS20496.1"/>
    <property type="molecule type" value="Genomic_DNA"/>
</dbReference>